<dbReference type="STRING" id="131310.A0A0N4ZFR6"/>
<dbReference type="SUPFAM" id="SSF49329">
    <property type="entry name" value="Cu,Zn superoxide dismutase-like"/>
    <property type="match status" value="1"/>
</dbReference>
<keyword evidence="1" id="KW-0479">Metal-binding</keyword>
<sequence length="176" mass="18630">MKEFIIINILLLLPLLTLEISEAQSNILRVVDGVASQDIGTLTISQVAGGLRIHGNLRNLPPGPHGFHIHEVNNLFNSCIAAGPHLNLQGTNHGSLLSSTRHTGDMGNIDTNSRGMTTIDVTVPGLQFEGNVNLVQRSIVVHENADDFGQGGVPASLTTGNSGGRIACGLIFETRP</sequence>
<dbReference type="Gene3D" id="2.60.40.200">
    <property type="entry name" value="Superoxide dismutase, copper/zinc binding domain"/>
    <property type="match status" value="1"/>
</dbReference>
<organism evidence="4 5">
    <name type="scientific">Parastrongyloides trichosuri</name>
    <name type="common">Possum-specific nematode worm</name>
    <dbReference type="NCBI Taxonomy" id="131310"/>
    <lineage>
        <taxon>Eukaryota</taxon>
        <taxon>Metazoa</taxon>
        <taxon>Ecdysozoa</taxon>
        <taxon>Nematoda</taxon>
        <taxon>Chromadorea</taxon>
        <taxon>Rhabditida</taxon>
        <taxon>Tylenchina</taxon>
        <taxon>Panagrolaimomorpha</taxon>
        <taxon>Strongyloidoidea</taxon>
        <taxon>Strongyloididae</taxon>
        <taxon>Parastrongyloides</taxon>
    </lineage>
</organism>
<dbReference type="PROSITE" id="PS00332">
    <property type="entry name" value="SOD_CU_ZN_2"/>
    <property type="match status" value="1"/>
</dbReference>
<evidence type="ECO:0000256" key="2">
    <source>
        <dbReference type="SAM" id="SignalP"/>
    </source>
</evidence>
<feature type="domain" description="Superoxide dismutase copper/zinc binding" evidence="3">
    <location>
        <begin position="40"/>
        <end position="171"/>
    </location>
</feature>
<dbReference type="EC" id="1.15.1.1" evidence="1"/>
<dbReference type="Pfam" id="PF00080">
    <property type="entry name" value="Sod_Cu"/>
    <property type="match status" value="1"/>
</dbReference>
<accession>A0A0N4ZFR6</accession>
<keyword evidence="4" id="KW-1185">Reference proteome</keyword>
<comment type="cofactor">
    <cofactor evidence="1">
        <name>Zn(2+)</name>
        <dbReference type="ChEBI" id="CHEBI:29105"/>
    </cofactor>
    <text evidence="1">Binds 1 zinc ion per subunit.</text>
</comment>
<keyword evidence="1" id="KW-0560">Oxidoreductase</keyword>
<feature type="signal peptide" evidence="2">
    <location>
        <begin position="1"/>
        <end position="23"/>
    </location>
</feature>
<protein>
    <recommendedName>
        <fullName evidence="1">Superoxide dismutase [Cu-Zn]</fullName>
        <ecNumber evidence="1">1.15.1.1</ecNumber>
    </recommendedName>
</protein>
<comment type="catalytic activity">
    <reaction evidence="1">
        <text>2 superoxide + 2 H(+) = H2O2 + O2</text>
        <dbReference type="Rhea" id="RHEA:20696"/>
        <dbReference type="ChEBI" id="CHEBI:15378"/>
        <dbReference type="ChEBI" id="CHEBI:15379"/>
        <dbReference type="ChEBI" id="CHEBI:16240"/>
        <dbReference type="ChEBI" id="CHEBI:18421"/>
        <dbReference type="EC" id="1.15.1.1"/>
    </reaction>
</comment>
<reference evidence="5" key="1">
    <citation type="submission" date="2017-02" db="UniProtKB">
        <authorList>
            <consortium name="WormBaseParasite"/>
        </authorList>
    </citation>
    <scope>IDENTIFICATION</scope>
</reference>
<comment type="similarity">
    <text evidence="1">Belongs to the Cu-Zn superoxide dismutase family.</text>
</comment>
<dbReference type="WBParaSite" id="PTRK_0000659500.1">
    <property type="protein sequence ID" value="PTRK_0000659500.1"/>
    <property type="gene ID" value="PTRK_0000659500"/>
</dbReference>
<dbReference type="InterPro" id="IPR001424">
    <property type="entry name" value="SOD_Cu_Zn_dom"/>
</dbReference>
<comment type="function">
    <text evidence="1">Destroys radicals which are normally produced within the cells and which are toxic to biological systems.</text>
</comment>
<evidence type="ECO:0000259" key="3">
    <source>
        <dbReference type="Pfam" id="PF00080"/>
    </source>
</evidence>
<dbReference type="GO" id="GO:0005507">
    <property type="term" value="F:copper ion binding"/>
    <property type="evidence" value="ECO:0007669"/>
    <property type="project" value="InterPro"/>
</dbReference>
<evidence type="ECO:0000313" key="4">
    <source>
        <dbReference type="Proteomes" id="UP000038045"/>
    </source>
</evidence>
<evidence type="ECO:0000256" key="1">
    <source>
        <dbReference type="RuleBase" id="RU000393"/>
    </source>
</evidence>
<dbReference type="PANTHER" id="PTHR10003">
    <property type="entry name" value="SUPEROXIDE DISMUTASE CU-ZN -RELATED"/>
    <property type="match status" value="1"/>
</dbReference>
<keyword evidence="1" id="KW-0186">Copper</keyword>
<dbReference type="PRINTS" id="PR00068">
    <property type="entry name" value="CUZNDISMTASE"/>
</dbReference>
<dbReference type="InterPro" id="IPR036423">
    <property type="entry name" value="SOD-like_Cu/Zn_dom_sf"/>
</dbReference>
<evidence type="ECO:0000313" key="5">
    <source>
        <dbReference type="WBParaSite" id="PTRK_0000659500.1"/>
    </source>
</evidence>
<dbReference type="InterPro" id="IPR024134">
    <property type="entry name" value="SOD_Cu/Zn_/chaperone"/>
</dbReference>
<feature type="chain" id="PRO_5005891638" description="Superoxide dismutase [Cu-Zn]" evidence="2">
    <location>
        <begin position="24"/>
        <end position="176"/>
    </location>
</feature>
<dbReference type="CDD" id="cd00305">
    <property type="entry name" value="Cu-Zn_Superoxide_Dismutase"/>
    <property type="match status" value="1"/>
</dbReference>
<name>A0A0N4ZFR6_PARTI</name>
<dbReference type="Proteomes" id="UP000038045">
    <property type="component" value="Unplaced"/>
</dbReference>
<dbReference type="InterPro" id="IPR018152">
    <property type="entry name" value="SOD_Cu/Zn_BS"/>
</dbReference>
<comment type="cofactor">
    <cofactor evidence="1">
        <name>Cu cation</name>
        <dbReference type="ChEBI" id="CHEBI:23378"/>
    </cofactor>
    <text evidence="1">Binds 1 copper ion per subunit.</text>
</comment>
<proteinExistence type="inferred from homology"/>
<dbReference type="GO" id="GO:0004784">
    <property type="term" value="F:superoxide dismutase activity"/>
    <property type="evidence" value="ECO:0007669"/>
    <property type="project" value="UniProtKB-EC"/>
</dbReference>
<dbReference type="AlphaFoldDB" id="A0A0N4ZFR6"/>
<keyword evidence="2" id="KW-0732">Signal</keyword>
<keyword evidence="1" id="KW-0862">Zinc</keyword>